<evidence type="ECO:0000256" key="1">
    <source>
        <dbReference type="ARBA" id="ARBA00022679"/>
    </source>
</evidence>
<dbReference type="Pfam" id="PF02515">
    <property type="entry name" value="CoA_transf_3"/>
    <property type="match status" value="1"/>
</dbReference>
<dbReference type="PANTHER" id="PTHR48228">
    <property type="entry name" value="SUCCINYL-COA--D-CITRAMALATE COA-TRANSFERASE"/>
    <property type="match status" value="1"/>
</dbReference>
<dbReference type="InterPro" id="IPR050509">
    <property type="entry name" value="CoA-transferase_III"/>
</dbReference>
<name>A0AAF1JUR4_9PROT</name>
<accession>A0AAF1JUR4</accession>
<evidence type="ECO:0000313" key="3">
    <source>
        <dbReference type="Proteomes" id="UP001196068"/>
    </source>
</evidence>
<keyword evidence="1 2" id="KW-0808">Transferase</keyword>
<gene>
    <name evidence="2" type="ORF">GXW79_02145</name>
</gene>
<dbReference type="InterPro" id="IPR044855">
    <property type="entry name" value="CoA-Trfase_III_dom3_sf"/>
</dbReference>
<protein>
    <submittedName>
        <fullName evidence="2">CoA transferase</fullName>
    </submittedName>
</protein>
<dbReference type="Proteomes" id="UP001196068">
    <property type="component" value="Unassembled WGS sequence"/>
</dbReference>
<dbReference type="Gene3D" id="3.30.1540.10">
    <property type="entry name" value="formyl-coa transferase, domain 3"/>
    <property type="match status" value="1"/>
</dbReference>
<keyword evidence="3" id="KW-1185">Reference proteome</keyword>
<sequence length="447" mass="48724">MAFISAVWPDWPSPGRARLRFVAGRGQDRVWQSGRHWVAGLHRREFDPEAQGALQGVRVVDLSRLVAGNVFSLVLADHGAEVIKVEPPSGDTLRAWKVKGVETSWKTLCRNKRSVCVDFRNAEGIALIRALAAEAAMFVESFRPDVLEDMGLSPEALLAVNPRLVIVRISGWGQDGPYRHKPGFGTLVESYAGFAALNGFEDREPVLPPMFLADAIAGLYGVGAAMIALRHAEATGVGQVVDLSLFDPLFTMLEPQSANHKLSGVVKKRTGSRSTNTAPRNVYKTKDGGWVGLSASTQPTFAKLMRSLGREDLLVDPRFRTNTDRIANLDAIDGVVRDYVAGMTREEALAKFDRDGVTIGPVLNIRDISEDAYIREHESLIEVPDPDMPDGWLPMHGEVPRLSATPGILRRGAPRIGEDNRAILGALVGEEEFDRLHAAGAIQGESA</sequence>
<evidence type="ECO:0000313" key="2">
    <source>
        <dbReference type="EMBL" id="MBR0653871.1"/>
    </source>
</evidence>
<dbReference type="EMBL" id="JAAEDH010000001">
    <property type="protein sequence ID" value="MBR0653871.1"/>
    <property type="molecule type" value="Genomic_DNA"/>
</dbReference>
<comment type="caution">
    <text evidence="2">The sequence shown here is derived from an EMBL/GenBank/DDBJ whole genome shotgun (WGS) entry which is preliminary data.</text>
</comment>
<organism evidence="2 3">
    <name type="scientific">Plastoroseomonas arctica</name>
    <dbReference type="NCBI Taxonomy" id="1509237"/>
    <lineage>
        <taxon>Bacteria</taxon>
        <taxon>Pseudomonadati</taxon>
        <taxon>Pseudomonadota</taxon>
        <taxon>Alphaproteobacteria</taxon>
        <taxon>Acetobacterales</taxon>
        <taxon>Acetobacteraceae</taxon>
        <taxon>Plastoroseomonas</taxon>
    </lineage>
</organism>
<dbReference type="PANTHER" id="PTHR48228:SF6">
    <property type="entry name" value="L-CARNITINE COA-TRANSFERASE"/>
    <property type="match status" value="1"/>
</dbReference>
<proteinExistence type="predicted"/>
<reference evidence="2" key="1">
    <citation type="submission" date="2020-01" db="EMBL/GenBank/DDBJ databases">
        <authorList>
            <person name="Rat A."/>
        </authorList>
    </citation>
    <scope>NUCLEOTIDE SEQUENCE</scope>
    <source>
        <strain evidence="2">LMG 28251</strain>
    </source>
</reference>
<dbReference type="GO" id="GO:0016740">
    <property type="term" value="F:transferase activity"/>
    <property type="evidence" value="ECO:0007669"/>
    <property type="project" value="UniProtKB-KW"/>
</dbReference>
<dbReference type="SUPFAM" id="SSF89796">
    <property type="entry name" value="CoA-transferase family III (CaiB/BaiF)"/>
    <property type="match status" value="1"/>
</dbReference>
<dbReference type="InterPro" id="IPR003673">
    <property type="entry name" value="CoA-Trfase_fam_III"/>
</dbReference>
<dbReference type="Gene3D" id="3.40.50.10540">
    <property type="entry name" value="Crotonobetainyl-coa:carnitine coa-transferase, domain 1"/>
    <property type="match status" value="1"/>
</dbReference>
<reference evidence="2" key="2">
    <citation type="journal article" date="2021" name="Syst. Appl. Microbiol.">
        <title>Roseomonas hellenica sp. nov., isolated from roots of wild-growing Alkanna tinctoria.</title>
        <authorList>
            <person name="Rat A."/>
            <person name="Naranjo H.D."/>
            <person name="Lebbe L."/>
            <person name="Cnockaert M."/>
            <person name="Krigas N."/>
            <person name="Grigoriadou K."/>
            <person name="Maloupa E."/>
            <person name="Willems A."/>
        </authorList>
    </citation>
    <scope>NUCLEOTIDE SEQUENCE</scope>
    <source>
        <strain evidence="2">LMG 28251</strain>
    </source>
</reference>
<dbReference type="InterPro" id="IPR023606">
    <property type="entry name" value="CoA-Trfase_III_dom_1_sf"/>
</dbReference>
<dbReference type="AlphaFoldDB" id="A0AAF1JUR4"/>